<sequence>MQQLRTRIRRVFAATVSIALAAAFGVGTAQAVEPNDEQPTTMLTVKVERTDDNGDHAYAGDVLRYTFTYTNTSTRPLTAFPAEGNLDGMLTTGAPNCRYANLPAGQTKQCTTATHRVTQEDVDAGGFTAKTVWKATADRNGTQVLQDNITVNAPTVATQPGERPLEPDAATQPTERADGEAVRLATAGQHGVSCYRIPAIAEAPNGWILAAYDARPNSCQDAPQANSIVQRISKDGGKSFETRTVVAAGKDGVGKYGFSDPSYVVDEETGDIFLFSVKSYDQGWGGSVAGVDPNNRNVLQASVVKSSDNGATWSEPRIITDQITNDVEHWTSRFAASGHGIQLKYGEHAGRLIQQYTINNAGVHQAVSVYSDDHGATWHVGTPVGEHMDENKVVELSDGRVMLNSRPYGSRYRQIAISDDGGQTYGEVYEDTQLPDPANNAQITRAFPNAAEGTPAAKILLYSSSSGDGRHNGLIRISFDDGTTWSEGKLFKEGAMAYSTITALDSRAGGGYGLLYEGDNLDIMYTRISLDWLGYLSATANGEVSVPEGSQFAEVPLDVDNFGKVAYEKLTVTPQPPAGWMAAPIADVAVPAGTQGKTTLRVALPTDAKAGDSVQIPVAISDGEHDGVTGIATVKVTEKAKEPTQDPSDQPTQPEQPSQPAQSGGQATGSNPSSKSSTPAQKETGKPAQAQKSEPKVGVLATTGSEVGLIAVAVIAVIAGAVALLAKRKSMEE</sequence>
<comment type="catalytic activity">
    <reaction evidence="1">
        <text>Hydrolysis of alpha-(2-&gt;3)-, alpha-(2-&gt;6)-, alpha-(2-&gt;8)- glycosidic linkages of terminal sialic acid residues in oligosaccharides, glycoproteins, glycolipids, colominic acid and synthetic substrates.</text>
        <dbReference type="EC" id="3.2.1.18"/>
    </reaction>
</comment>
<feature type="domain" description="DUF7507" evidence="8">
    <location>
        <begin position="46"/>
        <end position="143"/>
    </location>
</feature>
<dbReference type="GO" id="GO:0005737">
    <property type="term" value="C:cytoplasm"/>
    <property type="evidence" value="ECO:0007669"/>
    <property type="project" value="TreeGrafter"/>
</dbReference>
<name>A0A7K1J4X3_9BIFI</name>
<evidence type="ECO:0000256" key="3">
    <source>
        <dbReference type="ARBA" id="ARBA00012733"/>
    </source>
</evidence>
<evidence type="ECO:0000256" key="4">
    <source>
        <dbReference type="SAM" id="MobiDB-lite"/>
    </source>
</evidence>
<dbReference type="InterPro" id="IPR011040">
    <property type="entry name" value="Sialidase"/>
</dbReference>
<dbReference type="EMBL" id="WNLP01000003">
    <property type="protein sequence ID" value="MUH59530.1"/>
    <property type="molecule type" value="Genomic_DNA"/>
</dbReference>
<dbReference type="Gene3D" id="2.120.10.10">
    <property type="match status" value="1"/>
</dbReference>
<gene>
    <name evidence="9" type="ORF">GSD1FS_0859</name>
</gene>
<protein>
    <recommendedName>
        <fullName evidence="3">exo-alpha-sialidase</fullName>
        <ecNumber evidence="3">3.2.1.18</ecNumber>
    </recommendedName>
</protein>
<dbReference type="SUPFAM" id="SSF50939">
    <property type="entry name" value="Sialidases"/>
    <property type="match status" value="1"/>
</dbReference>
<dbReference type="PANTHER" id="PTHR10628">
    <property type="entry name" value="SIALIDASE"/>
    <property type="match status" value="1"/>
</dbReference>
<evidence type="ECO:0000256" key="5">
    <source>
        <dbReference type="SAM" id="Phobius"/>
    </source>
</evidence>
<comment type="caution">
    <text evidence="9">The sequence shown here is derived from an EMBL/GenBank/DDBJ whole genome shotgun (WGS) entry which is preliminary data.</text>
</comment>
<dbReference type="InterPro" id="IPR055354">
    <property type="entry name" value="DUF7507"/>
</dbReference>
<dbReference type="CDD" id="cd15482">
    <property type="entry name" value="Sialidase_non-viral"/>
    <property type="match status" value="1"/>
</dbReference>
<keyword evidence="5" id="KW-0472">Membrane</keyword>
<feature type="compositionally biased region" description="Polar residues" evidence="4">
    <location>
        <begin position="668"/>
        <end position="681"/>
    </location>
</feature>
<dbReference type="GO" id="GO:0006689">
    <property type="term" value="P:ganglioside catabolic process"/>
    <property type="evidence" value="ECO:0007669"/>
    <property type="project" value="TreeGrafter"/>
</dbReference>
<dbReference type="Proteomes" id="UP000487882">
    <property type="component" value="Unassembled WGS sequence"/>
</dbReference>
<dbReference type="InterPro" id="IPR026856">
    <property type="entry name" value="Sialidase_fam"/>
</dbReference>
<feature type="chain" id="PRO_5029764952" description="exo-alpha-sialidase" evidence="6">
    <location>
        <begin position="32"/>
        <end position="733"/>
    </location>
</feature>
<dbReference type="Pfam" id="PF13088">
    <property type="entry name" value="BNR_2"/>
    <property type="match status" value="1"/>
</dbReference>
<comment type="similarity">
    <text evidence="2">Belongs to the glycosyl hydrolase 33 family.</text>
</comment>
<feature type="domain" description="Sialidase" evidence="7">
    <location>
        <begin position="228"/>
        <end position="503"/>
    </location>
</feature>
<evidence type="ECO:0000256" key="6">
    <source>
        <dbReference type="SAM" id="SignalP"/>
    </source>
</evidence>
<feature type="signal peptide" evidence="6">
    <location>
        <begin position="1"/>
        <end position="31"/>
    </location>
</feature>
<proteinExistence type="inferred from homology"/>
<dbReference type="EC" id="3.2.1.18" evidence="3"/>
<dbReference type="RefSeq" id="WP_246165810.1">
    <property type="nucleotide sequence ID" value="NZ_WNLP01000003.1"/>
</dbReference>
<dbReference type="InterPro" id="IPR036278">
    <property type="entry name" value="Sialidase_sf"/>
</dbReference>
<accession>A0A7K1J4X3</accession>
<keyword evidence="10" id="KW-1185">Reference proteome</keyword>
<feature type="transmembrane region" description="Helical" evidence="5">
    <location>
        <begin position="707"/>
        <end position="726"/>
    </location>
</feature>
<evidence type="ECO:0000256" key="1">
    <source>
        <dbReference type="ARBA" id="ARBA00000427"/>
    </source>
</evidence>
<feature type="compositionally biased region" description="Low complexity" evidence="4">
    <location>
        <begin position="645"/>
        <end position="665"/>
    </location>
</feature>
<organism evidence="9 10">
    <name type="scientific">Bifidobacterium canis</name>
    <dbReference type="NCBI Taxonomy" id="2610880"/>
    <lineage>
        <taxon>Bacteria</taxon>
        <taxon>Bacillati</taxon>
        <taxon>Actinomycetota</taxon>
        <taxon>Actinomycetes</taxon>
        <taxon>Bifidobacteriales</taxon>
        <taxon>Bifidobacteriaceae</taxon>
        <taxon>Bifidobacterium</taxon>
    </lineage>
</organism>
<keyword evidence="5" id="KW-1133">Transmembrane helix</keyword>
<dbReference type="Pfam" id="PF24346">
    <property type="entry name" value="DUF7507"/>
    <property type="match status" value="1"/>
</dbReference>
<dbReference type="GO" id="GO:0004308">
    <property type="term" value="F:exo-alpha-sialidase activity"/>
    <property type="evidence" value="ECO:0007669"/>
    <property type="project" value="UniProtKB-EC"/>
</dbReference>
<evidence type="ECO:0000259" key="7">
    <source>
        <dbReference type="Pfam" id="PF13088"/>
    </source>
</evidence>
<dbReference type="GO" id="GO:0009313">
    <property type="term" value="P:oligosaccharide catabolic process"/>
    <property type="evidence" value="ECO:0007669"/>
    <property type="project" value="TreeGrafter"/>
</dbReference>
<keyword evidence="5" id="KW-0812">Transmembrane</keyword>
<dbReference type="AlphaFoldDB" id="A0A7K1J4X3"/>
<keyword evidence="6" id="KW-0732">Signal</keyword>
<evidence type="ECO:0000259" key="8">
    <source>
        <dbReference type="Pfam" id="PF24346"/>
    </source>
</evidence>
<dbReference type="GO" id="GO:0016020">
    <property type="term" value="C:membrane"/>
    <property type="evidence" value="ECO:0007669"/>
    <property type="project" value="TreeGrafter"/>
</dbReference>
<dbReference type="PANTHER" id="PTHR10628:SF30">
    <property type="entry name" value="EXO-ALPHA-SIALIDASE"/>
    <property type="match status" value="1"/>
</dbReference>
<reference evidence="9 10" key="1">
    <citation type="submission" date="2019-09" db="EMBL/GenBank/DDBJ databases">
        <title>Bifidobacterium canis sp. nov., isolated from the digestive tract of German Shepherd dog puppy.</title>
        <authorList>
            <person name="Bunesova V."/>
        </authorList>
    </citation>
    <scope>NUCLEOTIDE SEQUENCE [LARGE SCALE GENOMIC DNA]</scope>
    <source>
        <strain evidence="9 10">GSD1FS</strain>
    </source>
</reference>
<feature type="region of interest" description="Disordered" evidence="4">
    <location>
        <begin position="154"/>
        <end position="176"/>
    </location>
</feature>
<evidence type="ECO:0000313" key="10">
    <source>
        <dbReference type="Proteomes" id="UP000487882"/>
    </source>
</evidence>
<feature type="region of interest" description="Disordered" evidence="4">
    <location>
        <begin position="638"/>
        <end position="696"/>
    </location>
</feature>
<evidence type="ECO:0000313" key="9">
    <source>
        <dbReference type="EMBL" id="MUH59530.1"/>
    </source>
</evidence>
<evidence type="ECO:0000256" key="2">
    <source>
        <dbReference type="ARBA" id="ARBA00009348"/>
    </source>
</evidence>